<dbReference type="GO" id="GO:0005113">
    <property type="term" value="F:patched binding"/>
    <property type="evidence" value="ECO:0007669"/>
    <property type="project" value="TreeGrafter"/>
</dbReference>
<evidence type="ECO:0000256" key="2">
    <source>
        <dbReference type="ARBA" id="ARBA00004651"/>
    </source>
</evidence>
<comment type="subcellular location">
    <subcellularLocation>
        <location evidence="2">Cell membrane</location>
        <topology evidence="2">Multi-pass membrane protein</topology>
    </subcellularLocation>
    <subcellularLocation>
        <location evidence="1">Cell projection</location>
        <location evidence="1">Cilium</location>
    </subcellularLocation>
</comment>
<dbReference type="EnsemblMetazoa" id="G4777.1">
    <property type="protein sequence ID" value="G4777.1:cds"/>
    <property type="gene ID" value="G4777"/>
</dbReference>
<dbReference type="GO" id="GO:0071679">
    <property type="term" value="P:commissural neuron axon guidance"/>
    <property type="evidence" value="ECO:0007669"/>
    <property type="project" value="TreeGrafter"/>
</dbReference>
<dbReference type="OrthoDB" id="10064659at2759"/>
<dbReference type="GO" id="GO:0007417">
    <property type="term" value="P:central nervous system development"/>
    <property type="evidence" value="ECO:0007669"/>
    <property type="project" value="TreeGrafter"/>
</dbReference>
<dbReference type="InterPro" id="IPR000539">
    <property type="entry name" value="Frizzled/Smoothened_7TM"/>
</dbReference>
<evidence type="ECO:0000256" key="16">
    <source>
        <dbReference type="ARBA" id="ARBA00035037"/>
    </source>
</evidence>
<keyword evidence="14" id="KW-0807">Transducer</keyword>
<feature type="signal peptide" evidence="20">
    <location>
        <begin position="1"/>
        <end position="21"/>
    </location>
</feature>
<keyword evidence="6 19" id="KW-0812">Transmembrane</keyword>
<comment type="caution">
    <text evidence="17">Lacks conserved residue(s) required for the propagation of feature annotation.</text>
</comment>
<proteinExistence type="inferred from homology"/>
<keyword evidence="13" id="KW-0325">Glycoprotein</keyword>
<feature type="domain" description="FZ" evidence="21">
    <location>
        <begin position="26"/>
        <end position="150"/>
    </location>
</feature>
<dbReference type="OMA" id="RCYRSTN"/>
<feature type="transmembrane region" description="Helical" evidence="19">
    <location>
        <begin position="375"/>
        <end position="401"/>
    </location>
</feature>
<keyword evidence="10 19" id="KW-0472">Membrane</keyword>
<dbReference type="PANTHER" id="PTHR11309">
    <property type="entry name" value="FRIZZLED"/>
    <property type="match status" value="1"/>
</dbReference>
<feature type="disulfide bond" evidence="17">
    <location>
        <begin position="84"/>
        <end position="122"/>
    </location>
</feature>
<dbReference type="Proteomes" id="UP000005408">
    <property type="component" value="Unassembled WGS sequence"/>
</dbReference>
<organism evidence="23 24">
    <name type="scientific">Magallana gigas</name>
    <name type="common">Pacific oyster</name>
    <name type="synonym">Crassostrea gigas</name>
    <dbReference type="NCBI Taxonomy" id="29159"/>
    <lineage>
        <taxon>Eukaryota</taxon>
        <taxon>Metazoa</taxon>
        <taxon>Spiralia</taxon>
        <taxon>Lophotrochozoa</taxon>
        <taxon>Mollusca</taxon>
        <taxon>Bivalvia</taxon>
        <taxon>Autobranchia</taxon>
        <taxon>Pteriomorphia</taxon>
        <taxon>Ostreida</taxon>
        <taxon>Ostreoidea</taxon>
        <taxon>Ostreidae</taxon>
        <taxon>Magallana</taxon>
    </lineage>
</organism>
<keyword evidence="7 20" id="KW-0732">Signal</keyword>
<feature type="compositionally biased region" description="Basic and acidic residues" evidence="18">
    <location>
        <begin position="853"/>
        <end position="921"/>
    </location>
</feature>
<evidence type="ECO:0000256" key="6">
    <source>
        <dbReference type="ARBA" id="ARBA00022692"/>
    </source>
</evidence>
<keyword evidence="9" id="KW-0297">G-protein coupled receptor</keyword>
<keyword evidence="8 19" id="KW-1133">Transmembrane helix</keyword>
<feature type="transmembrane region" description="Helical" evidence="19">
    <location>
        <begin position="493"/>
        <end position="520"/>
    </location>
</feature>
<feature type="compositionally biased region" description="Polar residues" evidence="18">
    <location>
        <begin position="807"/>
        <end position="825"/>
    </location>
</feature>
<feature type="transmembrane region" description="Helical" evidence="19">
    <location>
        <begin position="290"/>
        <end position="315"/>
    </location>
</feature>
<dbReference type="GO" id="GO:0009888">
    <property type="term" value="P:tissue development"/>
    <property type="evidence" value="ECO:0007669"/>
    <property type="project" value="UniProtKB-ARBA"/>
</dbReference>
<evidence type="ECO:0000256" key="4">
    <source>
        <dbReference type="ARBA" id="ARBA00022473"/>
    </source>
</evidence>
<comment type="similarity">
    <text evidence="3">Belongs to the G-protein coupled receptor Fz/Smo family.</text>
</comment>
<feature type="transmembrane region" description="Helical" evidence="19">
    <location>
        <begin position="683"/>
        <end position="701"/>
    </location>
</feature>
<dbReference type="PROSITE" id="PS50261">
    <property type="entry name" value="G_PROTEIN_RECEP_F2_4"/>
    <property type="match status" value="1"/>
</dbReference>
<keyword evidence="15" id="KW-0966">Cell projection</keyword>
<feature type="transmembrane region" description="Helical" evidence="19">
    <location>
        <begin position="422"/>
        <end position="449"/>
    </location>
</feature>
<feature type="domain" description="G-protein coupled receptors family 2 profile 2" evidence="22">
    <location>
        <begin position="202"/>
        <end position="467"/>
    </location>
</feature>
<dbReference type="PRINTS" id="PR00489">
    <property type="entry name" value="FRIZZLED"/>
</dbReference>
<evidence type="ECO:0000256" key="13">
    <source>
        <dbReference type="ARBA" id="ARBA00023180"/>
    </source>
</evidence>
<dbReference type="Gene3D" id="1.20.1070.10">
    <property type="entry name" value="Rhodopsin 7-helix transmembrane proteins"/>
    <property type="match status" value="1"/>
</dbReference>
<name>A0A8W8N895_MAGGI</name>
<dbReference type="PROSITE" id="PS50038">
    <property type="entry name" value="FZ"/>
    <property type="match status" value="1"/>
</dbReference>
<reference evidence="23" key="1">
    <citation type="submission" date="2022-08" db="UniProtKB">
        <authorList>
            <consortium name="EnsemblMetazoa"/>
        </authorList>
    </citation>
    <scope>IDENTIFICATION</scope>
    <source>
        <strain evidence="23">05x7-T-G4-1.051#20</strain>
    </source>
</reference>
<feature type="region of interest" description="Disordered" evidence="18">
    <location>
        <begin position="784"/>
        <end position="1006"/>
    </location>
</feature>
<evidence type="ECO:0000313" key="23">
    <source>
        <dbReference type="EnsemblMetazoa" id="G4777.1:cds"/>
    </source>
</evidence>
<evidence type="ECO:0000259" key="21">
    <source>
        <dbReference type="PROSITE" id="PS50038"/>
    </source>
</evidence>
<feature type="transmembrane region" description="Helical" evidence="19">
    <location>
        <begin position="336"/>
        <end position="355"/>
    </location>
</feature>
<feature type="compositionally biased region" description="Basic and acidic residues" evidence="18">
    <location>
        <begin position="784"/>
        <end position="799"/>
    </location>
</feature>
<dbReference type="Gene3D" id="1.10.2000.10">
    <property type="entry name" value="Frizzled cysteine-rich domain"/>
    <property type="match status" value="1"/>
</dbReference>
<keyword evidence="24" id="KW-1185">Reference proteome</keyword>
<evidence type="ECO:0000256" key="17">
    <source>
        <dbReference type="PROSITE-ProRule" id="PRU00090"/>
    </source>
</evidence>
<feature type="transmembrane region" description="Helical" evidence="19">
    <location>
        <begin position="202"/>
        <end position="225"/>
    </location>
</feature>
<dbReference type="SMART" id="SM00063">
    <property type="entry name" value="FRI"/>
    <property type="match status" value="1"/>
</dbReference>
<dbReference type="Pfam" id="PF01392">
    <property type="entry name" value="Fz"/>
    <property type="match status" value="1"/>
</dbReference>
<evidence type="ECO:0000256" key="11">
    <source>
        <dbReference type="ARBA" id="ARBA00023157"/>
    </source>
</evidence>
<keyword evidence="12" id="KW-0675">Receptor</keyword>
<dbReference type="GO" id="GO:0005929">
    <property type="term" value="C:cilium"/>
    <property type="evidence" value="ECO:0007669"/>
    <property type="project" value="UniProtKB-SubCell"/>
</dbReference>
<dbReference type="GO" id="GO:0005886">
    <property type="term" value="C:plasma membrane"/>
    <property type="evidence" value="ECO:0007669"/>
    <property type="project" value="UniProtKB-SubCell"/>
</dbReference>
<keyword evidence="5" id="KW-1003">Cell membrane</keyword>
<feature type="compositionally biased region" description="Polar residues" evidence="18">
    <location>
        <begin position="922"/>
        <end position="931"/>
    </location>
</feature>
<dbReference type="FunFam" id="1.20.1070.10:FF:000068">
    <property type="entry name" value="Smoothened, frizzled class receptor"/>
    <property type="match status" value="1"/>
</dbReference>
<evidence type="ECO:0000256" key="18">
    <source>
        <dbReference type="SAM" id="MobiDB-lite"/>
    </source>
</evidence>
<evidence type="ECO:0000259" key="22">
    <source>
        <dbReference type="PROSITE" id="PS50261"/>
    </source>
</evidence>
<feature type="compositionally biased region" description="Low complexity" evidence="18">
    <location>
        <begin position="709"/>
        <end position="720"/>
    </location>
</feature>
<dbReference type="InterPro" id="IPR017981">
    <property type="entry name" value="GPCR_2-like_7TM"/>
</dbReference>
<dbReference type="Pfam" id="PF01534">
    <property type="entry name" value="Frizzled"/>
    <property type="match status" value="1"/>
</dbReference>
<dbReference type="CDD" id="cd15030">
    <property type="entry name" value="7tmF_SMO_homolog"/>
    <property type="match status" value="1"/>
</dbReference>
<evidence type="ECO:0000256" key="8">
    <source>
        <dbReference type="ARBA" id="ARBA00022989"/>
    </source>
</evidence>
<evidence type="ECO:0000256" key="9">
    <source>
        <dbReference type="ARBA" id="ARBA00023040"/>
    </source>
</evidence>
<evidence type="ECO:0000256" key="3">
    <source>
        <dbReference type="ARBA" id="ARBA00008077"/>
    </source>
</evidence>
<accession>A0A8W8N895</accession>
<dbReference type="GO" id="GO:0004930">
    <property type="term" value="F:G protein-coupled receptor activity"/>
    <property type="evidence" value="ECO:0007669"/>
    <property type="project" value="UniProtKB-KW"/>
</dbReference>
<evidence type="ECO:0000256" key="10">
    <source>
        <dbReference type="ARBA" id="ARBA00023136"/>
    </source>
</evidence>
<feature type="compositionally biased region" description="Low complexity" evidence="18">
    <location>
        <begin position="958"/>
        <end position="976"/>
    </location>
</feature>
<protein>
    <recommendedName>
        <fullName evidence="16">Protein smoothened</fullName>
    </recommendedName>
</protein>
<dbReference type="SMART" id="SM01330">
    <property type="entry name" value="Frizzled"/>
    <property type="match status" value="1"/>
</dbReference>
<dbReference type="InterPro" id="IPR035683">
    <property type="entry name" value="SMO_7TM"/>
</dbReference>
<dbReference type="PANTHER" id="PTHR11309:SF35">
    <property type="entry name" value="PROTEIN SMOOTHENED"/>
    <property type="match status" value="1"/>
</dbReference>
<evidence type="ECO:0000256" key="14">
    <source>
        <dbReference type="ARBA" id="ARBA00023224"/>
    </source>
</evidence>
<dbReference type="GO" id="GO:0007389">
    <property type="term" value="P:pattern specification process"/>
    <property type="evidence" value="ECO:0007669"/>
    <property type="project" value="TreeGrafter"/>
</dbReference>
<dbReference type="AlphaFoldDB" id="A0A8W8N895"/>
<keyword evidence="11 17" id="KW-1015">Disulfide bond</keyword>
<feature type="transmembrane region" description="Helical" evidence="19">
    <location>
        <begin position="237"/>
        <end position="255"/>
    </location>
</feature>
<dbReference type="GO" id="GO:0007224">
    <property type="term" value="P:smoothened signaling pathway"/>
    <property type="evidence" value="ECO:0007669"/>
    <property type="project" value="TreeGrafter"/>
</dbReference>
<feature type="chain" id="PRO_5036454248" description="Protein smoothened" evidence="20">
    <location>
        <begin position="22"/>
        <end position="1006"/>
    </location>
</feature>
<dbReference type="InterPro" id="IPR020067">
    <property type="entry name" value="Frizzled_dom"/>
</dbReference>
<evidence type="ECO:0000256" key="15">
    <source>
        <dbReference type="ARBA" id="ARBA00023273"/>
    </source>
</evidence>
<feature type="region of interest" description="Disordered" evidence="18">
    <location>
        <begin position="694"/>
        <end position="721"/>
    </location>
</feature>
<sequence>MEVRAIGIVLLLLLTLRVANSTCIKKQVTSCISLPSNPTCLGASLSSVSGFTHTSTVFANDSLTLDEVTEKLKLWSGLKAAPKCWEVIQPFLCSVYMPRCNSTDLTVERPSRELCLKTRTPCDIVRKISGWPFFLDCNQLDIFSANCTENSYEKKEISFDTTSRCNSPLVKTDNVKSWYSEVEGCGVQCQNPLFTEKEHEEVHIIIAVFGSLCLVCTLFTMLTFIIDWKTASRYPALILFFINACFFLGSIGWMAQFSGNARTDIVCKTDGTVRKGEPELGNGETASCTIVFILVYYFMMAGCVWFVMLAFAWYLTFRALGTQRDDLKNKTSYFHIASWCVPLVLTIVCLSVSEIDGDSLSGICFVGVFNNGYRGGFVLAPIGLMLVIGLGYLILVLKTLIKLKKESPDYISIKALSKIKETIIRLGIFTLLDFLFVVITFAVHVYIFVNEQSWSDSFKEYVYCQGNATAIQSVYNDSSVACELSSRPSVVAYGFHILAFFGAGITMSSWSWTKASLLAWERFLRKVFRKPSNRPVKLKKHKVIAKAFEKRKELNNGRLSISFASTHEDPLGMKFDLNSVSSNNSMSSDFRAAMPKLVKRRGGMMHPTAGTLRKYSDSDIGSVVSRMASRRHSIDSQISAAQGQFRVSDEEMEMEEVEYVKTRSNRNKAKKKKKIRKMKRNRILPVLGPISNAMSSAAYGGRRRHSRRGSGNSLSSRASAQGVDIDVEKKSLEAISITSYSHQNSLDAATLPEPPKHLGKMANFSIFTASAYMGELNAKLKDLESTDRSERESIRSWGDRKRRKTETGSVSGYVTSETEEPSTNGLVRLGSSRKLRHSRRSENGSRRHRSTSSHHDGTSKQEDSATESKKPVSTSRRQDSGKKHDKSTSTRHDSATKREDSASRRHDSAGRRQDSASRRYDSGSSRQNSGSGYMRSRDVTLEMAEMFYRQHRQASSATSRTSGRQGSARSARTSSAKSERSIIRQLPGETSAVEIENLHDPYASSN</sequence>
<evidence type="ECO:0000256" key="20">
    <source>
        <dbReference type="SAM" id="SignalP"/>
    </source>
</evidence>
<keyword evidence="4" id="KW-0217">Developmental protein</keyword>
<dbReference type="InterPro" id="IPR015526">
    <property type="entry name" value="Frizzled/SFRP"/>
</dbReference>
<evidence type="ECO:0000313" key="24">
    <source>
        <dbReference type="Proteomes" id="UP000005408"/>
    </source>
</evidence>
<evidence type="ECO:0000256" key="19">
    <source>
        <dbReference type="SAM" id="Phobius"/>
    </source>
</evidence>
<dbReference type="InterPro" id="IPR036790">
    <property type="entry name" value="Frizzled_dom_sf"/>
</dbReference>
<evidence type="ECO:0000256" key="5">
    <source>
        <dbReference type="ARBA" id="ARBA00022475"/>
    </source>
</evidence>
<dbReference type="SUPFAM" id="SSF63501">
    <property type="entry name" value="Frizzled cysteine-rich domain"/>
    <property type="match status" value="1"/>
</dbReference>
<evidence type="ECO:0000256" key="7">
    <source>
        <dbReference type="ARBA" id="ARBA00022729"/>
    </source>
</evidence>
<evidence type="ECO:0000256" key="1">
    <source>
        <dbReference type="ARBA" id="ARBA00004138"/>
    </source>
</evidence>
<dbReference type="GO" id="GO:0030425">
    <property type="term" value="C:dendrite"/>
    <property type="evidence" value="ECO:0007669"/>
    <property type="project" value="TreeGrafter"/>
</dbReference>
<evidence type="ECO:0000256" key="12">
    <source>
        <dbReference type="ARBA" id="ARBA00023170"/>
    </source>
</evidence>